<comment type="caution">
    <text evidence="1">The sequence shown here is derived from an EMBL/GenBank/DDBJ whole genome shotgun (WGS) entry which is preliminary data.</text>
</comment>
<dbReference type="EMBL" id="JALJOQ010000300">
    <property type="protein sequence ID" value="KAK9785523.1"/>
    <property type="molecule type" value="Genomic_DNA"/>
</dbReference>
<gene>
    <name evidence="1" type="ORF">WJX73_007768</name>
</gene>
<keyword evidence="2" id="KW-1185">Reference proteome</keyword>
<dbReference type="Proteomes" id="UP001465755">
    <property type="component" value="Unassembled WGS sequence"/>
</dbReference>
<organism evidence="1 2">
    <name type="scientific">Symbiochloris irregularis</name>
    <dbReference type="NCBI Taxonomy" id="706552"/>
    <lineage>
        <taxon>Eukaryota</taxon>
        <taxon>Viridiplantae</taxon>
        <taxon>Chlorophyta</taxon>
        <taxon>core chlorophytes</taxon>
        <taxon>Trebouxiophyceae</taxon>
        <taxon>Trebouxiales</taxon>
        <taxon>Trebouxiaceae</taxon>
        <taxon>Symbiochloris</taxon>
    </lineage>
</organism>
<sequence>GPPWLGQTSPWRARSVKTHRLRVVLRR</sequence>
<protein>
    <submittedName>
        <fullName evidence="1">Uncharacterized protein</fullName>
    </submittedName>
</protein>
<proteinExistence type="predicted"/>
<accession>A0AAW1NNK7</accession>
<name>A0AAW1NNK7_9CHLO</name>
<reference evidence="1 2" key="1">
    <citation type="journal article" date="2024" name="Nat. Commun.">
        <title>Phylogenomics reveals the evolutionary origins of lichenization in chlorophyte algae.</title>
        <authorList>
            <person name="Puginier C."/>
            <person name="Libourel C."/>
            <person name="Otte J."/>
            <person name="Skaloud P."/>
            <person name="Haon M."/>
            <person name="Grisel S."/>
            <person name="Petersen M."/>
            <person name="Berrin J.G."/>
            <person name="Delaux P.M."/>
            <person name="Dal Grande F."/>
            <person name="Keller J."/>
        </authorList>
    </citation>
    <scope>NUCLEOTIDE SEQUENCE [LARGE SCALE GENOMIC DNA]</scope>
    <source>
        <strain evidence="1 2">SAG 2036</strain>
    </source>
</reference>
<dbReference type="AlphaFoldDB" id="A0AAW1NNK7"/>
<evidence type="ECO:0000313" key="1">
    <source>
        <dbReference type="EMBL" id="KAK9785523.1"/>
    </source>
</evidence>
<evidence type="ECO:0000313" key="2">
    <source>
        <dbReference type="Proteomes" id="UP001465755"/>
    </source>
</evidence>
<feature type="non-terminal residue" evidence="1">
    <location>
        <position position="1"/>
    </location>
</feature>